<comment type="caution">
    <text evidence="2">The sequence shown here is derived from an EMBL/GenBank/DDBJ whole genome shotgun (WGS) entry which is preliminary data.</text>
</comment>
<dbReference type="AlphaFoldDB" id="A0A077P2Z3"/>
<dbReference type="EMBL" id="CBSX010000102">
    <property type="protein sequence ID" value="CDH05415.1"/>
    <property type="molecule type" value="Genomic_DNA"/>
</dbReference>
<reference evidence="2" key="1">
    <citation type="submission" date="2013-07" db="EMBL/GenBank/DDBJ databases">
        <title>Sub-species coevolution in mutualistic symbiosis.</title>
        <authorList>
            <person name="Murfin K."/>
            <person name="Klassen J."/>
            <person name="Lee M."/>
            <person name="Forst S."/>
            <person name="Stock P."/>
            <person name="Goodrich-Blair H."/>
        </authorList>
    </citation>
    <scope>NUCLEOTIDE SEQUENCE [LARGE SCALE GENOMIC DNA]</scope>
    <source>
        <strain evidence="2">Oregonense</strain>
    </source>
</reference>
<dbReference type="Proteomes" id="UP000028483">
    <property type="component" value="Unassembled WGS sequence"/>
</dbReference>
<feature type="transmembrane region" description="Helical" evidence="1">
    <location>
        <begin position="17"/>
        <end position="34"/>
    </location>
</feature>
<evidence type="ECO:0000313" key="3">
    <source>
        <dbReference type="Proteomes" id="UP000028483"/>
    </source>
</evidence>
<protein>
    <submittedName>
        <fullName evidence="2">Uncharacterized protein</fullName>
    </submittedName>
</protein>
<organism evidence="2 3">
    <name type="scientific">Xenorhabdus bovienii str. oregonense</name>
    <dbReference type="NCBI Taxonomy" id="1398202"/>
    <lineage>
        <taxon>Bacteria</taxon>
        <taxon>Pseudomonadati</taxon>
        <taxon>Pseudomonadota</taxon>
        <taxon>Gammaproteobacteria</taxon>
        <taxon>Enterobacterales</taxon>
        <taxon>Morganellaceae</taxon>
        <taxon>Xenorhabdus</taxon>
    </lineage>
</organism>
<sequence length="50" mass="5654">MPSPYVNSLHLNIIKELIGYLGVIISLLAKFFFINDIFAMKTLLSTVPTR</sequence>
<dbReference type="HOGENOM" id="CLU_3124228_0_0_6"/>
<accession>A0A077P2Z3</accession>
<name>A0A077P2Z3_XENBV</name>
<keyword evidence="1" id="KW-0472">Membrane</keyword>
<gene>
    <name evidence="2" type="ORF">XBO1_1900032</name>
</gene>
<keyword evidence="1" id="KW-0812">Transmembrane</keyword>
<proteinExistence type="predicted"/>
<evidence type="ECO:0000256" key="1">
    <source>
        <dbReference type="SAM" id="Phobius"/>
    </source>
</evidence>
<keyword evidence="1" id="KW-1133">Transmembrane helix</keyword>
<evidence type="ECO:0000313" key="2">
    <source>
        <dbReference type="EMBL" id="CDH05415.1"/>
    </source>
</evidence>